<gene>
    <name evidence="1" type="ORF">L1987_84177</name>
</gene>
<sequence>MSTFTIRRQLIAYYVPSGHKRPKSIYKSESLHGVAKWWKEIGVMWLSSFFITKVDFARSNGALVSKDWKDTVTHVIAATYSNGVSLRTLKVPMAILNGKWIVTMEWLKAYVEA</sequence>
<proteinExistence type="predicted"/>
<keyword evidence="2" id="KW-1185">Reference proteome</keyword>
<dbReference type="Proteomes" id="UP001056120">
    <property type="component" value="Linkage Group LG28"/>
</dbReference>
<organism evidence="1 2">
    <name type="scientific">Smallanthus sonchifolius</name>
    <dbReference type="NCBI Taxonomy" id="185202"/>
    <lineage>
        <taxon>Eukaryota</taxon>
        <taxon>Viridiplantae</taxon>
        <taxon>Streptophyta</taxon>
        <taxon>Embryophyta</taxon>
        <taxon>Tracheophyta</taxon>
        <taxon>Spermatophyta</taxon>
        <taxon>Magnoliopsida</taxon>
        <taxon>eudicotyledons</taxon>
        <taxon>Gunneridae</taxon>
        <taxon>Pentapetalae</taxon>
        <taxon>asterids</taxon>
        <taxon>campanulids</taxon>
        <taxon>Asterales</taxon>
        <taxon>Asteraceae</taxon>
        <taxon>Asteroideae</taxon>
        <taxon>Heliantheae alliance</taxon>
        <taxon>Millerieae</taxon>
        <taxon>Smallanthus</taxon>
    </lineage>
</organism>
<evidence type="ECO:0000313" key="2">
    <source>
        <dbReference type="Proteomes" id="UP001056120"/>
    </source>
</evidence>
<dbReference type="EMBL" id="CM042045">
    <property type="protein sequence ID" value="KAI3683665.1"/>
    <property type="molecule type" value="Genomic_DNA"/>
</dbReference>
<comment type="caution">
    <text evidence="1">The sequence shown here is derived from an EMBL/GenBank/DDBJ whole genome shotgun (WGS) entry which is preliminary data.</text>
</comment>
<reference evidence="2" key="1">
    <citation type="journal article" date="2022" name="Mol. Ecol. Resour.">
        <title>The genomes of chicory, endive, great burdock and yacon provide insights into Asteraceae palaeo-polyploidization history and plant inulin production.</title>
        <authorList>
            <person name="Fan W."/>
            <person name="Wang S."/>
            <person name="Wang H."/>
            <person name="Wang A."/>
            <person name="Jiang F."/>
            <person name="Liu H."/>
            <person name="Zhao H."/>
            <person name="Xu D."/>
            <person name="Zhang Y."/>
        </authorList>
    </citation>
    <scope>NUCLEOTIDE SEQUENCE [LARGE SCALE GENOMIC DNA]</scope>
    <source>
        <strain evidence="2">cv. Yunnan</strain>
    </source>
</reference>
<evidence type="ECO:0000313" key="1">
    <source>
        <dbReference type="EMBL" id="KAI3683665.1"/>
    </source>
</evidence>
<reference evidence="1 2" key="2">
    <citation type="journal article" date="2022" name="Mol. Ecol. Resour.">
        <title>The genomes of chicory, endive, great burdock and yacon provide insights into Asteraceae paleo-polyploidization history and plant inulin production.</title>
        <authorList>
            <person name="Fan W."/>
            <person name="Wang S."/>
            <person name="Wang H."/>
            <person name="Wang A."/>
            <person name="Jiang F."/>
            <person name="Liu H."/>
            <person name="Zhao H."/>
            <person name="Xu D."/>
            <person name="Zhang Y."/>
        </authorList>
    </citation>
    <scope>NUCLEOTIDE SEQUENCE [LARGE SCALE GENOMIC DNA]</scope>
    <source>
        <strain evidence="2">cv. Yunnan</strain>
        <tissue evidence="1">Leaves</tissue>
    </source>
</reference>
<protein>
    <submittedName>
        <fullName evidence="1">Uncharacterized protein</fullName>
    </submittedName>
</protein>
<name>A0ACB8YF65_9ASTR</name>
<accession>A0ACB8YF65</accession>